<dbReference type="PANTHER" id="PTHR33346:SF2">
    <property type="entry name" value="DEHYDRIN ERD14"/>
    <property type="match status" value="1"/>
</dbReference>
<dbReference type="GO" id="GO:0016020">
    <property type="term" value="C:membrane"/>
    <property type="evidence" value="ECO:0007669"/>
    <property type="project" value="TreeGrafter"/>
</dbReference>
<reference evidence="3" key="1">
    <citation type="journal article" date="2019" name="Gigascience">
        <title>De novo genome assembly of the endangered Acer yangbiense, a plant species with extremely small populations endemic to Yunnan Province, China.</title>
        <authorList>
            <person name="Yang J."/>
            <person name="Wariss H.M."/>
            <person name="Tao L."/>
            <person name="Zhang R."/>
            <person name="Yun Q."/>
            <person name="Hollingsworth P."/>
            <person name="Dao Z."/>
            <person name="Luo G."/>
            <person name="Guo H."/>
            <person name="Ma Y."/>
            <person name="Sun W."/>
        </authorList>
    </citation>
    <scope>NUCLEOTIDE SEQUENCE [LARGE SCALE GENOMIC DNA]</scope>
    <source>
        <strain evidence="3">cv. br00</strain>
    </source>
</reference>
<dbReference type="GO" id="GO:0009737">
    <property type="term" value="P:response to abscisic acid"/>
    <property type="evidence" value="ECO:0007669"/>
    <property type="project" value="TreeGrafter"/>
</dbReference>
<proteinExistence type="predicted"/>
<feature type="region of interest" description="Disordered" evidence="1">
    <location>
        <begin position="1"/>
        <end position="153"/>
    </location>
</feature>
<name>A0A5N5MRW4_9ROSI</name>
<feature type="compositionally biased region" description="Basic and acidic residues" evidence="1">
    <location>
        <begin position="1"/>
        <end position="83"/>
    </location>
</feature>
<protein>
    <recommendedName>
        <fullName evidence="4">Dehydrin</fullName>
    </recommendedName>
</protein>
<feature type="compositionally biased region" description="Pro residues" evidence="1">
    <location>
        <begin position="134"/>
        <end position="153"/>
    </location>
</feature>
<sequence>MAEENKSYEYETQDGEKSGSVETKDRGLFNFLGKKEEEKPQEEVNAAEFKEKLKLSEHETKVEEEPKKEAEEEKKPSLFEKLHRSGSSSSSSDTSVPVEVVHTETPHETEEKKGFLEKIKQKLPGQNKKTEEVLPPPSTPESTPPPPSDVEYP</sequence>
<evidence type="ECO:0000313" key="3">
    <source>
        <dbReference type="Proteomes" id="UP000326939"/>
    </source>
</evidence>
<evidence type="ECO:0008006" key="4">
    <source>
        <dbReference type="Google" id="ProtNLM"/>
    </source>
</evidence>
<dbReference type="Proteomes" id="UP000326939">
    <property type="component" value="Chromosome 5"/>
</dbReference>
<dbReference type="GO" id="GO:0009631">
    <property type="term" value="P:cold acclimation"/>
    <property type="evidence" value="ECO:0007669"/>
    <property type="project" value="TreeGrafter"/>
</dbReference>
<gene>
    <name evidence="2" type="ORF">DKX38_008651</name>
</gene>
<dbReference type="AlphaFoldDB" id="A0A5N5MRW4"/>
<evidence type="ECO:0000256" key="1">
    <source>
        <dbReference type="SAM" id="MobiDB-lite"/>
    </source>
</evidence>
<accession>A0A5N5MRW4</accession>
<dbReference type="EMBL" id="VDCV01000005">
    <property type="protein sequence ID" value="KAB5557742.1"/>
    <property type="molecule type" value="Genomic_DNA"/>
</dbReference>
<dbReference type="PANTHER" id="PTHR33346">
    <property type="entry name" value="DEHYDRIN XERO 2-RELATED"/>
    <property type="match status" value="1"/>
</dbReference>
<feature type="compositionally biased region" description="Low complexity" evidence="1">
    <location>
        <begin position="85"/>
        <end position="100"/>
    </location>
</feature>
<feature type="compositionally biased region" description="Basic and acidic residues" evidence="1">
    <location>
        <begin position="101"/>
        <end position="120"/>
    </location>
</feature>
<comment type="caution">
    <text evidence="2">The sequence shown here is derived from an EMBL/GenBank/DDBJ whole genome shotgun (WGS) entry which is preliminary data.</text>
</comment>
<dbReference type="GO" id="GO:0009414">
    <property type="term" value="P:response to water deprivation"/>
    <property type="evidence" value="ECO:0007669"/>
    <property type="project" value="TreeGrafter"/>
</dbReference>
<dbReference type="InterPro" id="IPR000167">
    <property type="entry name" value="Dehydrin"/>
</dbReference>
<evidence type="ECO:0000313" key="2">
    <source>
        <dbReference type="EMBL" id="KAB5557742.1"/>
    </source>
</evidence>
<organism evidence="2 3">
    <name type="scientific">Salix brachista</name>
    <dbReference type="NCBI Taxonomy" id="2182728"/>
    <lineage>
        <taxon>Eukaryota</taxon>
        <taxon>Viridiplantae</taxon>
        <taxon>Streptophyta</taxon>
        <taxon>Embryophyta</taxon>
        <taxon>Tracheophyta</taxon>
        <taxon>Spermatophyta</taxon>
        <taxon>Magnoliopsida</taxon>
        <taxon>eudicotyledons</taxon>
        <taxon>Gunneridae</taxon>
        <taxon>Pentapetalae</taxon>
        <taxon>rosids</taxon>
        <taxon>fabids</taxon>
        <taxon>Malpighiales</taxon>
        <taxon>Salicaceae</taxon>
        <taxon>Saliceae</taxon>
        <taxon>Salix</taxon>
    </lineage>
</organism>
<keyword evidence="3" id="KW-1185">Reference proteome</keyword>
<dbReference type="GO" id="GO:0005829">
    <property type="term" value="C:cytosol"/>
    <property type="evidence" value="ECO:0007669"/>
    <property type="project" value="TreeGrafter"/>
</dbReference>